<dbReference type="InterPro" id="IPR051934">
    <property type="entry name" value="Phage_Tail_Fiber_Structural"/>
</dbReference>
<proteinExistence type="predicted"/>
<evidence type="ECO:0000313" key="3">
    <source>
        <dbReference type="Proteomes" id="UP000318709"/>
    </source>
</evidence>
<evidence type="ECO:0000259" key="1">
    <source>
        <dbReference type="Pfam" id="PF12571"/>
    </source>
</evidence>
<feature type="domain" description="Phage tail fibre protein N-terminal" evidence="1">
    <location>
        <begin position="19"/>
        <end position="165"/>
    </location>
</feature>
<dbReference type="EMBL" id="CP038231">
    <property type="protein sequence ID" value="QDH14075.1"/>
    <property type="molecule type" value="Genomic_DNA"/>
</dbReference>
<gene>
    <name evidence="2" type="ORF">E3E12_07675</name>
</gene>
<protein>
    <recommendedName>
        <fullName evidence="1">Phage tail fibre protein N-terminal domain-containing protein</fullName>
    </recommendedName>
</protein>
<dbReference type="AlphaFoldDB" id="A0A4Y6UDH3"/>
<dbReference type="OrthoDB" id="7710585at2"/>
<dbReference type="Pfam" id="PF12571">
    <property type="entry name" value="Phage_tail_fib"/>
    <property type="match status" value="1"/>
</dbReference>
<dbReference type="PANTHER" id="PTHR35191">
    <property type="entry name" value="PROPHAGE SIDE TAIL FIBER PROTEIN HOMOLOG STFQ-RELATED"/>
    <property type="match status" value="1"/>
</dbReference>
<accession>A0A4Y6UDH3</accession>
<organism evidence="2 3">
    <name type="scientific">Formicincola oecophyllae</name>
    <dbReference type="NCBI Taxonomy" id="2558361"/>
    <lineage>
        <taxon>Bacteria</taxon>
        <taxon>Pseudomonadati</taxon>
        <taxon>Pseudomonadota</taxon>
        <taxon>Alphaproteobacteria</taxon>
        <taxon>Acetobacterales</taxon>
        <taxon>Acetobacteraceae</taxon>
        <taxon>Formicincola</taxon>
    </lineage>
</organism>
<keyword evidence="3" id="KW-1185">Reference proteome</keyword>
<reference evidence="2 3" key="1">
    <citation type="submission" date="2019-03" db="EMBL/GenBank/DDBJ databases">
        <title>The complete genome sequence of Swingsia_sp. F3b2 LMG30590(T).</title>
        <authorList>
            <person name="Chua K.-O."/>
            <person name="Chan K.-G."/>
            <person name="See-Too W.-S."/>
        </authorList>
    </citation>
    <scope>NUCLEOTIDE SEQUENCE [LARGE SCALE GENOMIC DNA]</scope>
    <source>
        <strain evidence="2 3">F3b2</strain>
    </source>
</reference>
<evidence type="ECO:0000313" key="2">
    <source>
        <dbReference type="EMBL" id="QDH14075.1"/>
    </source>
</evidence>
<dbReference type="KEGG" id="swf:E3E12_07675"/>
<name>A0A4Y6UDH3_9PROT</name>
<dbReference type="PANTHER" id="PTHR35191:SF1">
    <property type="entry name" value="PROPHAGE SIDE TAIL FIBER PROTEIN HOMOLOG STFQ-RELATED"/>
    <property type="match status" value="1"/>
</dbReference>
<dbReference type="Proteomes" id="UP000318709">
    <property type="component" value="Chromosome"/>
</dbReference>
<sequence length="491" mass="51653">MPCGLCALRPHFGHTSTMTNFITIKTKAGLALEAAADAKGGKITLTQLAVGDGAGADYTPTEDQTALKHETARVPLNALAVSADDPTEWKAEGIFGAGSGGYTIREAGLFTDDGTLFAIANLPEVYKPATSDGAVGQLALTLTFKTANASVINLVVDPNTAVATRTYVDEHVQAEARRAEGAEATFVSGTAGLVPANGDGQGLGLHTNGGTKRPMYGDASGWRDLALAADLAGYQPKGAYVPNQPVKDQYNKPITLLAVNDTTQQAWFMADGQGPTPLVGGRGADQDGQVKAAVTQGGDANAPAFITTSGDYVPLSTKADVGQMVSGVAHKGTLDQAVISLFFQTSTGNPCLTYNDVGGTLRFIDLTSIDRLYEETQERQQADANLQTQINNLPKLISQTGNNTWQEWQASGVSDKFEIKFPTPFKNSDPSQINIQITGQDSNPQSLYANFTAGSVTNEGFQIRVININSGQFPVHDAAQGTFNFIAVGKT</sequence>
<dbReference type="InterPro" id="IPR022225">
    <property type="entry name" value="Phage_tail_fibre_N"/>
</dbReference>